<proteinExistence type="predicted"/>
<protein>
    <submittedName>
        <fullName evidence="1">Uncharacterized protein</fullName>
    </submittedName>
</protein>
<accession>A0ABT3G8W6</accession>
<name>A0ABT3G8W6_9BACT</name>
<dbReference type="Proteomes" id="UP001165653">
    <property type="component" value="Unassembled WGS sequence"/>
</dbReference>
<keyword evidence="2" id="KW-1185">Reference proteome</keyword>
<comment type="caution">
    <text evidence="1">The sequence shown here is derived from an EMBL/GenBank/DDBJ whole genome shotgun (WGS) entry which is preliminary data.</text>
</comment>
<reference evidence="1" key="1">
    <citation type="submission" date="2022-10" db="EMBL/GenBank/DDBJ databases">
        <title>Luteolibacter sp. GHJ8, whole genome shotgun sequencing project.</title>
        <authorList>
            <person name="Zhao G."/>
            <person name="Shen L."/>
        </authorList>
    </citation>
    <scope>NUCLEOTIDE SEQUENCE</scope>
    <source>
        <strain evidence="1">GHJ8</strain>
    </source>
</reference>
<dbReference type="EMBL" id="JAPDDR010000011">
    <property type="protein sequence ID" value="MCW1915946.1"/>
    <property type="molecule type" value="Genomic_DNA"/>
</dbReference>
<evidence type="ECO:0000313" key="2">
    <source>
        <dbReference type="Proteomes" id="UP001165653"/>
    </source>
</evidence>
<organism evidence="1 2">
    <name type="scientific">Luteolibacter rhizosphaerae</name>
    <dbReference type="NCBI Taxonomy" id="2989719"/>
    <lineage>
        <taxon>Bacteria</taxon>
        <taxon>Pseudomonadati</taxon>
        <taxon>Verrucomicrobiota</taxon>
        <taxon>Verrucomicrobiia</taxon>
        <taxon>Verrucomicrobiales</taxon>
        <taxon>Verrucomicrobiaceae</taxon>
        <taxon>Luteolibacter</taxon>
    </lineage>
</organism>
<evidence type="ECO:0000313" key="1">
    <source>
        <dbReference type="EMBL" id="MCW1915946.1"/>
    </source>
</evidence>
<dbReference type="RefSeq" id="WP_264515509.1">
    <property type="nucleotide sequence ID" value="NZ_JAPDDR010000011.1"/>
</dbReference>
<sequence length="153" mass="16575">MGHCVTALIANQNISAYLRENHSLAAVDLGKGWHLVPLDDDDLDNLGLDFSTVLDGFNYLSPSLRDFMIELSGLGALAYVETEYFGGEGGQAAAAFKEGRLLATPSAEERAINRALRSIGIFAPEGLDEFDHIGLSRHRHTSDWKEAASEAKA</sequence>
<gene>
    <name evidence="1" type="ORF">OJ996_20325</name>
</gene>